<dbReference type="EMBL" id="JSVC01000001">
    <property type="protein sequence ID" value="KIC96424.1"/>
    <property type="molecule type" value="Genomic_DNA"/>
</dbReference>
<dbReference type="InterPro" id="IPR001853">
    <property type="entry name" value="DSBA-like_thioredoxin_dom"/>
</dbReference>
<feature type="domain" description="DSBA-like thioredoxin" evidence="1">
    <location>
        <begin position="9"/>
        <end position="184"/>
    </location>
</feature>
<dbReference type="Gene3D" id="3.40.30.10">
    <property type="entry name" value="Glutaredoxin"/>
    <property type="match status" value="1"/>
</dbReference>
<sequence length="217" mass="25260">MSPTIFYCYDAYCGWCYGFSPVIKEISDLYSDRIAFEVLSGGMILPDQPRHIGIMAGYISEAYKSVEEMTGIRFGEDYLWHIFHPEESDWYPNSEKPAIALCVFKEYFPDRQVEFAADLQYALHFEGRDLCDNEAYRHLLEKYGIDADQFYEKLASDVYKEKAYYEFSLCKQLQVNGYPSVLMQVSESKFFLLSRGFTDKESLVQRIEAVLADLNKN</sequence>
<evidence type="ECO:0000313" key="3">
    <source>
        <dbReference type="Proteomes" id="UP000031408"/>
    </source>
</evidence>
<dbReference type="SUPFAM" id="SSF52833">
    <property type="entry name" value="Thioredoxin-like"/>
    <property type="match status" value="1"/>
</dbReference>
<dbReference type="CDD" id="cd03025">
    <property type="entry name" value="DsbA_FrnE_like"/>
    <property type="match status" value="1"/>
</dbReference>
<gene>
    <name evidence="2" type="ORF">OI18_01415</name>
</gene>
<dbReference type="Pfam" id="PF01323">
    <property type="entry name" value="DSBA"/>
    <property type="match status" value="1"/>
</dbReference>
<reference evidence="2 3" key="1">
    <citation type="submission" date="2014-11" db="EMBL/GenBank/DDBJ databases">
        <title>Genome sequence of Flavihumibacter solisilvae 3-3.</title>
        <authorList>
            <person name="Zhou G."/>
            <person name="Li M."/>
            <person name="Wang G."/>
        </authorList>
    </citation>
    <scope>NUCLEOTIDE SEQUENCE [LARGE SCALE GENOMIC DNA]</scope>
    <source>
        <strain evidence="2 3">3-3</strain>
    </source>
</reference>
<name>A0A0C1J0W7_9BACT</name>
<dbReference type="GO" id="GO:0016491">
    <property type="term" value="F:oxidoreductase activity"/>
    <property type="evidence" value="ECO:0007669"/>
    <property type="project" value="InterPro"/>
</dbReference>
<dbReference type="RefSeq" id="WP_039136360.1">
    <property type="nucleotide sequence ID" value="NZ_JSVC01000001.1"/>
</dbReference>
<dbReference type="Gene3D" id="1.10.472.60">
    <property type="entry name" value="putative protein disulfide isomerase domain"/>
    <property type="match status" value="1"/>
</dbReference>
<evidence type="ECO:0000259" key="1">
    <source>
        <dbReference type="Pfam" id="PF01323"/>
    </source>
</evidence>
<proteinExistence type="predicted"/>
<dbReference type="AlphaFoldDB" id="A0A0C1J0W7"/>
<organism evidence="2 3">
    <name type="scientific">Flavihumibacter solisilvae</name>
    <dbReference type="NCBI Taxonomy" id="1349421"/>
    <lineage>
        <taxon>Bacteria</taxon>
        <taxon>Pseudomonadati</taxon>
        <taxon>Bacteroidota</taxon>
        <taxon>Chitinophagia</taxon>
        <taxon>Chitinophagales</taxon>
        <taxon>Chitinophagaceae</taxon>
        <taxon>Flavihumibacter</taxon>
    </lineage>
</organism>
<keyword evidence="3" id="KW-1185">Reference proteome</keyword>
<evidence type="ECO:0000313" key="2">
    <source>
        <dbReference type="EMBL" id="KIC96424.1"/>
    </source>
</evidence>
<dbReference type="STRING" id="1349421.OI18_01415"/>
<dbReference type="InterPro" id="IPR036249">
    <property type="entry name" value="Thioredoxin-like_sf"/>
</dbReference>
<dbReference type="OrthoDB" id="9813770at2"/>
<protein>
    <submittedName>
        <fullName evidence="2">Thioredoxin</fullName>
    </submittedName>
</protein>
<accession>A0A0C1J0W7</accession>
<dbReference type="Proteomes" id="UP000031408">
    <property type="component" value="Unassembled WGS sequence"/>
</dbReference>
<comment type="caution">
    <text evidence="2">The sequence shown here is derived from an EMBL/GenBank/DDBJ whole genome shotgun (WGS) entry which is preliminary data.</text>
</comment>